<dbReference type="Pfam" id="PF14644">
    <property type="entry name" value="DUF4456"/>
    <property type="match status" value="1"/>
</dbReference>
<protein>
    <submittedName>
        <fullName evidence="4">Uncharacterized protein</fullName>
    </submittedName>
</protein>
<accession>A0A815IZ14</accession>
<feature type="region of interest" description="Disordered" evidence="1">
    <location>
        <begin position="1470"/>
        <end position="1508"/>
    </location>
</feature>
<dbReference type="PANTHER" id="PTHR21444:SF14">
    <property type="entry name" value="COILED-COIL DOMAIN-CONTAINING PROTEIN 180"/>
    <property type="match status" value="1"/>
</dbReference>
<gene>
    <name evidence="4" type="ORF">IZO911_LOCUS37934</name>
</gene>
<feature type="region of interest" description="Disordered" evidence="1">
    <location>
        <begin position="638"/>
        <end position="684"/>
    </location>
</feature>
<organism evidence="4 5">
    <name type="scientific">Adineta steineri</name>
    <dbReference type="NCBI Taxonomy" id="433720"/>
    <lineage>
        <taxon>Eukaryota</taxon>
        <taxon>Metazoa</taxon>
        <taxon>Spiralia</taxon>
        <taxon>Gnathifera</taxon>
        <taxon>Rotifera</taxon>
        <taxon>Eurotatoria</taxon>
        <taxon>Bdelloidea</taxon>
        <taxon>Adinetida</taxon>
        <taxon>Adinetidae</taxon>
        <taxon>Adineta</taxon>
    </lineage>
</organism>
<evidence type="ECO:0000313" key="5">
    <source>
        <dbReference type="Proteomes" id="UP000663860"/>
    </source>
</evidence>
<dbReference type="Proteomes" id="UP000663860">
    <property type="component" value="Unassembled WGS sequence"/>
</dbReference>
<reference evidence="4" key="1">
    <citation type="submission" date="2021-02" db="EMBL/GenBank/DDBJ databases">
        <authorList>
            <person name="Nowell W R."/>
        </authorList>
    </citation>
    <scope>NUCLEOTIDE SEQUENCE</scope>
</reference>
<comment type="caution">
    <text evidence="4">The sequence shown here is derived from an EMBL/GenBank/DDBJ whole genome shotgun (WGS) entry which is preliminary data.</text>
</comment>
<sequence length="1573" mass="183870">MFNSPATASRILPNNKVYRQLFDAQAQLSDVYSRVRNNQLSQSVNIIPAPDSVPLVRNIRPHDTQKRQWMASLPYSNDPNINPITILFHDERKRYQNEQQQELDELKREVFNLPDNPEYFETDDNTNSATKGNLTERITSKRQSQFDELWTEFLNKISDINHNLLIELEKITRQCNQYYEQGDKEIDKYLEKLFSEKDITLLTIKSFNHGFKQLDKLLSPRLLKIQEYCQSIEELELERIHKIRDLFKDYSKRLYQTHHLSDKETALQLEKQANELNTQILDNRRIYAELEARLLAGETVRAHRYQRKLVNHQSKWSDASWILLKQTWIAKLSQCRAKLEPTILSTCEPIGSDISAQTHLFISHINQLNSFVPPKSTRENAQKWYNQGYDIVDTIVHKRQELVRKINEVITNEIDFLNREADKTQDEVIHGHIYDEEQTQTVFERDIIPLIEERKQFLKESIGDRMEDVYEKLTHAMYDVLERLFAFIEPLVEQWDNHQVRLEHVTEKLLEMMQECRRPHDLEHEKKLAKLDVTLDEMRSSSNGTALAAFLKSAHTQLDRIKATYATFYDREHAVVNQYSNMIAGEVNRYRNEMLDYFQARQIDPNADDEQESSSVQNQYYTTSLARKTYEIRPYTKKKSDVIQEDDNGNEDRESNMSVSVSERSSSLGDNRSKYESDEQNQGDIPTFITEDVSATNETTVSIPFCQLFRIPSNLVESIMFILCRAFLDCYDHWEEEATRRADAVMYSKHYELDQEMDLQIHLHEPRHARIESDIYHVRTAEIVSHTDRVERHMSGVEERLNQISGDYDQILNEFNKSVDAYKNDVNSLEHIFVNATTTGRLILLQDRLKRQRDTFMDYVRVSLRDFRRQFDLKVHHLRQANANFRNSFQTFTEGGNYSPDEIESYRRKLEQTALLIDRTEIGLLKEMERIEKRQLEQANKIMGQFRERFRYHMIDLQFIELTNRWISEAQVKIKTEVGNNNQQANTFKTLVLLYESKIDSIINPNLDKERATINEIRDLFHQIVLNSYERALYLKCLPNELVIPASIISVLKNKGLITEEELVNDLHNTSAIDEGNITRRASRVSGRTGHNNDDTKAVRFTSTSPTLSRLVIGSNSQVGSTGGHQDDSNTFSTIRSLLHKNLEAGSDEIVEPVPTTTESKPRSKKNNSLLNSKKFKQQLKKKSAQQKDSSNDEAGAAVRQGFVRTRTRDELYALYCTFGERKHVGYDFISKILNILRQTTEGLLSHSEMYYKEKGSRRVTRPQALREKFDDFAEIMVEKLKNYEEQCLSHHGYSINEFRNILEVFERASSSMAKMELDEQIIQGEKILFELKQQFDTTFNQNLNESTDDKQKYFELLRPAIGLPAKKSDLETLDNQEKIREDTLEKFVNQLRTNTIKDIQTNTQKTIEALATNAERLVILFDEILTADEVIQTRLPKAKQSLLELIRRQRTGRPLEEIESVPLIERKQGHWPGLPLPDDQVNRHGKANVSKKRSSAHSQQQKTTASIVTQKTTLPQIQTISQRDHAYQKYKDNLTKILTDIETKSSTNLTELIRYRSYWNSSLDKLQQLRIN</sequence>
<dbReference type="InterPro" id="IPR028089">
    <property type="entry name" value="DUF4455"/>
</dbReference>
<feature type="compositionally biased region" description="Polar residues" evidence="1">
    <location>
        <begin position="1497"/>
        <end position="1508"/>
    </location>
</feature>
<dbReference type="InterPro" id="IPR027914">
    <property type="entry name" value="DUF4456"/>
</dbReference>
<name>A0A815IZ14_9BILA</name>
<feature type="compositionally biased region" description="Basic residues" evidence="1">
    <location>
        <begin position="1484"/>
        <end position="1496"/>
    </location>
</feature>
<evidence type="ECO:0000256" key="1">
    <source>
        <dbReference type="SAM" id="MobiDB-lite"/>
    </source>
</evidence>
<feature type="domain" description="DUF4455" evidence="2">
    <location>
        <begin position="141"/>
        <end position="603"/>
    </location>
</feature>
<feature type="compositionally biased region" description="Basic residues" evidence="1">
    <location>
        <begin position="1174"/>
        <end position="1185"/>
    </location>
</feature>
<dbReference type="EMBL" id="CAJNOE010001001">
    <property type="protein sequence ID" value="CAF1372355.1"/>
    <property type="molecule type" value="Genomic_DNA"/>
</dbReference>
<feature type="compositionally biased region" description="Low complexity" evidence="1">
    <location>
        <begin position="656"/>
        <end position="667"/>
    </location>
</feature>
<feature type="domain" description="DUF4456" evidence="3">
    <location>
        <begin position="1245"/>
        <end position="1449"/>
    </location>
</feature>
<feature type="region of interest" description="Disordered" evidence="1">
    <location>
        <begin position="1146"/>
        <end position="1196"/>
    </location>
</feature>
<evidence type="ECO:0000259" key="2">
    <source>
        <dbReference type="Pfam" id="PF14643"/>
    </source>
</evidence>
<dbReference type="PANTHER" id="PTHR21444">
    <property type="entry name" value="COILED-COIL DOMAIN-CONTAINING PROTEIN 180"/>
    <property type="match status" value="1"/>
</dbReference>
<evidence type="ECO:0000313" key="4">
    <source>
        <dbReference type="EMBL" id="CAF1372355.1"/>
    </source>
</evidence>
<evidence type="ECO:0000259" key="3">
    <source>
        <dbReference type="Pfam" id="PF14644"/>
    </source>
</evidence>
<feature type="region of interest" description="Disordered" evidence="1">
    <location>
        <begin position="1080"/>
        <end position="1101"/>
    </location>
</feature>
<dbReference type="Pfam" id="PF14643">
    <property type="entry name" value="DUF4455"/>
    <property type="match status" value="1"/>
</dbReference>
<proteinExistence type="predicted"/>